<sequence length="172" mass="18922">MWQVASPEEYQKNRVLRGRAAGSAWSRRGGLKSSSVACFFAPVAFFWGRDGLRNSRTSRATSVLSHRRVSAGQARVVSRSVIGPAKTCDRVGRIQIGNSARTVLVCFWGQATPRSQSPRRAAPHARRSASRSAMLIGQHPFSFAFLSFFCPASIFPPKRMQVEAHTLSVLCV</sequence>
<proteinExistence type="predicted"/>
<organism evidence="1 2">
    <name type="scientific">Coccidioides immitis (strain RS)</name>
    <name type="common">Valley fever fungus</name>
    <dbReference type="NCBI Taxonomy" id="246410"/>
    <lineage>
        <taxon>Eukaryota</taxon>
        <taxon>Fungi</taxon>
        <taxon>Dikarya</taxon>
        <taxon>Ascomycota</taxon>
        <taxon>Pezizomycotina</taxon>
        <taxon>Eurotiomycetes</taxon>
        <taxon>Eurotiomycetidae</taxon>
        <taxon>Onygenales</taxon>
        <taxon>Onygenaceae</taxon>
        <taxon>Coccidioides</taxon>
    </lineage>
</organism>
<evidence type="ECO:0000313" key="1">
    <source>
        <dbReference type="EMBL" id="KJF60380.1"/>
    </source>
</evidence>
<dbReference type="KEGG" id="cim:CIMG_12906"/>
<dbReference type="EMBL" id="GG704911">
    <property type="protein sequence ID" value="KJF60380.1"/>
    <property type="molecule type" value="Genomic_DNA"/>
</dbReference>
<dbReference type="RefSeq" id="XP_004445993.1">
    <property type="nucleotide sequence ID" value="XM_004445936.1"/>
</dbReference>
<dbReference type="AlphaFoldDB" id="A0A0D8JSQ6"/>
<evidence type="ECO:0000313" key="2">
    <source>
        <dbReference type="Proteomes" id="UP000001261"/>
    </source>
</evidence>
<reference evidence="2" key="2">
    <citation type="journal article" date="2010" name="Genome Res.">
        <title>Population genomic sequencing of Coccidioides fungi reveals recent hybridization and transposon control.</title>
        <authorList>
            <person name="Neafsey D.E."/>
            <person name="Barker B.M."/>
            <person name="Sharpton T.J."/>
            <person name="Stajich J.E."/>
            <person name="Park D.J."/>
            <person name="Whiston E."/>
            <person name="Hung C.-Y."/>
            <person name="McMahan C."/>
            <person name="White J."/>
            <person name="Sykes S."/>
            <person name="Heiman D."/>
            <person name="Young S."/>
            <person name="Zeng Q."/>
            <person name="Abouelleil A."/>
            <person name="Aftuck L."/>
            <person name="Bessette D."/>
            <person name="Brown A."/>
            <person name="FitzGerald M."/>
            <person name="Lui A."/>
            <person name="Macdonald J.P."/>
            <person name="Priest M."/>
            <person name="Orbach M.J."/>
            <person name="Galgiani J.N."/>
            <person name="Kirkland T.N."/>
            <person name="Cole G.T."/>
            <person name="Birren B.W."/>
            <person name="Henn M.R."/>
            <person name="Taylor J.W."/>
            <person name="Rounsley S.D."/>
        </authorList>
    </citation>
    <scope>GENOME REANNOTATION</scope>
    <source>
        <strain evidence="2">RS</strain>
    </source>
</reference>
<dbReference type="InParanoid" id="A0A0D8JSQ6"/>
<name>A0A0D8JSQ6_COCIM</name>
<gene>
    <name evidence="1" type="ORF">CIMG_12906</name>
</gene>
<protein>
    <submittedName>
        <fullName evidence="1">Uncharacterized protein</fullName>
    </submittedName>
</protein>
<accession>A0A0D8JSQ6</accession>
<keyword evidence="2" id="KW-1185">Reference proteome</keyword>
<reference evidence="2" key="1">
    <citation type="journal article" date="2009" name="Genome Res.">
        <title>Comparative genomic analyses of the human fungal pathogens Coccidioides and their relatives.</title>
        <authorList>
            <person name="Sharpton T.J."/>
            <person name="Stajich J.E."/>
            <person name="Rounsley S.D."/>
            <person name="Gardner M.J."/>
            <person name="Wortman J.R."/>
            <person name="Jordar V.S."/>
            <person name="Maiti R."/>
            <person name="Kodira C.D."/>
            <person name="Neafsey D.E."/>
            <person name="Zeng Q."/>
            <person name="Hung C.-Y."/>
            <person name="McMahan C."/>
            <person name="Muszewska A."/>
            <person name="Grynberg M."/>
            <person name="Mandel M.A."/>
            <person name="Kellner E.M."/>
            <person name="Barker B.M."/>
            <person name="Galgiani J.N."/>
            <person name="Orbach M.J."/>
            <person name="Kirkland T.N."/>
            <person name="Cole G.T."/>
            <person name="Henn M.R."/>
            <person name="Birren B.W."/>
            <person name="Taylor J.W."/>
        </authorList>
    </citation>
    <scope>NUCLEOTIDE SEQUENCE [LARGE SCALE GENOMIC DNA]</scope>
    <source>
        <strain evidence="2">RS</strain>
    </source>
</reference>
<dbReference type="Proteomes" id="UP000001261">
    <property type="component" value="Unassembled WGS sequence"/>
</dbReference>
<dbReference type="VEuPathDB" id="FungiDB:CIMG_12906"/>
<dbReference type="GeneID" id="24164533"/>